<sequence>MLILKRIGEMLGNPAYSAVWNGLGSIEDVRKLVEAAGIEPASANPPPSALHAYPTLLI</sequence>
<reference evidence="1 2" key="1">
    <citation type="submission" date="2023-03" db="EMBL/GenBank/DDBJ databases">
        <authorList>
            <person name="Pearce D."/>
        </authorList>
    </citation>
    <scope>NUCLEOTIDE SEQUENCE [LARGE SCALE GENOMIC DNA]</scope>
    <source>
        <strain evidence="1">Msz</strain>
    </source>
</reference>
<name>A0ABM9I0X2_9GAMM</name>
<evidence type="ECO:0000313" key="2">
    <source>
        <dbReference type="Proteomes" id="UP001162030"/>
    </source>
</evidence>
<protein>
    <submittedName>
        <fullName evidence="1">Uncharacterized protein</fullName>
    </submittedName>
</protein>
<dbReference type="Proteomes" id="UP001162030">
    <property type="component" value="Chromosome"/>
</dbReference>
<proteinExistence type="predicted"/>
<gene>
    <name evidence="1" type="ORF">MSZNOR_1883</name>
</gene>
<evidence type="ECO:0000313" key="1">
    <source>
        <dbReference type="EMBL" id="CAI8816913.1"/>
    </source>
</evidence>
<accession>A0ABM9I0X2</accession>
<organism evidence="1 2">
    <name type="scientific">Methylocaldum szegediense</name>
    <dbReference type="NCBI Taxonomy" id="73780"/>
    <lineage>
        <taxon>Bacteria</taxon>
        <taxon>Pseudomonadati</taxon>
        <taxon>Pseudomonadota</taxon>
        <taxon>Gammaproteobacteria</taxon>
        <taxon>Methylococcales</taxon>
        <taxon>Methylococcaceae</taxon>
        <taxon>Methylocaldum</taxon>
    </lineage>
</organism>
<dbReference type="EMBL" id="OX458333">
    <property type="protein sequence ID" value="CAI8816913.1"/>
    <property type="molecule type" value="Genomic_DNA"/>
</dbReference>
<keyword evidence="2" id="KW-1185">Reference proteome</keyword>